<name>A0A804LBA8_MUSAM</name>
<dbReference type="GO" id="GO:0070125">
    <property type="term" value="P:mitochondrial translational elongation"/>
    <property type="evidence" value="ECO:0000318"/>
    <property type="project" value="GO_Central"/>
</dbReference>
<dbReference type="EnsemblPlants" id="Ma11_t23850.1">
    <property type="protein sequence ID" value="Ma11_p23850.1"/>
    <property type="gene ID" value="Ma11_g23850"/>
</dbReference>
<protein>
    <recommendedName>
        <fullName evidence="4">Elongation factor Ts, mitochondrial</fullName>
        <shortName evidence="4">EF-Ts</shortName>
        <shortName evidence="4">EF-TsMt</shortName>
    </recommendedName>
</protein>
<accession>A0A804LBA8</accession>
<comment type="function">
    <text evidence="4">Associates with the EF-Tu.GDP complex and induces the exchange of GDP to GTP. It remains bound to the aminoacyl-tRNA.EF-Tu.GTP complex up to the GTP hydrolysis stage on the ribosome.</text>
</comment>
<dbReference type="InterPro" id="IPR009060">
    <property type="entry name" value="UBA-like_sf"/>
</dbReference>
<keyword evidence="2 4" id="KW-0251">Elongation factor</keyword>
<dbReference type="InterPro" id="IPR036402">
    <property type="entry name" value="EF-Ts_dimer_sf"/>
</dbReference>
<evidence type="ECO:0000256" key="2">
    <source>
        <dbReference type="ARBA" id="ARBA00022768"/>
    </source>
</evidence>
<dbReference type="EMBL" id="HG996475">
    <property type="protein sequence ID" value="CAG1865497.1"/>
    <property type="molecule type" value="Genomic_DNA"/>
</dbReference>
<sequence>MIIVKHTCPRLLLRQVRLWHVSVWSMENVDYRIVAQRRMTKSNYHCTIVSHKILNNMMALFYFYIKKCFKVKSEARGDQKELKVCQGANFRWNCKELTRSGAFVSLPDEEGILPVSEESEGFGGILGSSSLQVGQEVNVWVLHIARGQVTLMMEKEEDIEGLNMKLNKGVVHIATNPFELAFRKNEEITAFVSRGEIFEIVKEREIEMQKEDLLTKPANIRSKIDLVKQRIATLGEHIKVKRFVGYNLGKGLEKESQDFAAEVAAQTVAKPSPAVPMDQPTETKEAVEKPETIAVSAVLVMQLREETGAGIMDCKKAIAESGGDIEKAQEYLGKKGLSSADKKSSRLTA</sequence>
<dbReference type="CDD" id="cd14275">
    <property type="entry name" value="UBA_EF-Ts"/>
    <property type="match status" value="1"/>
</dbReference>
<organism evidence="7 8">
    <name type="scientific">Musa acuminata subsp. malaccensis</name>
    <name type="common">Wild banana</name>
    <name type="synonym">Musa malaccensis</name>
    <dbReference type="NCBI Taxonomy" id="214687"/>
    <lineage>
        <taxon>Eukaryota</taxon>
        <taxon>Viridiplantae</taxon>
        <taxon>Streptophyta</taxon>
        <taxon>Embryophyta</taxon>
        <taxon>Tracheophyta</taxon>
        <taxon>Spermatophyta</taxon>
        <taxon>Magnoliopsida</taxon>
        <taxon>Liliopsida</taxon>
        <taxon>Zingiberales</taxon>
        <taxon>Musaceae</taxon>
        <taxon>Musa</taxon>
    </lineage>
</organism>
<dbReference type="Gene3D" id="2.40.50.140">
    <property type="entry name" value="Nucleic acid-binding proteins"/>
    <property type="match status" value="1"/>
</dbReference>
<dbReference type="PANTHER" id="PTHR11741:SF7">
    <property type="entry name" value="ELONGATION FACTOR TS, MITOCHONDRIAL"/>
    <property type="match status" value="1"/>
</dbReference>
<dbReference type="AlphaFoldDB" id="A0A804LBA8"/>
<keyword evidence="4" id="KW-0496">Mitochondrion</keyword>
<feature type="domain" description="S1 motif" evidence="5">
    <location>
        <begin position="87"/>
        <end position="154"/>
    </location>
</feature>
<dbReference type="InterPro" id="IPR001816">
    <property type="entry name" value="Transl_elong_EFTs/EF1B"/>
</dbReference>
<comment type="subcellular location">
    <subcellularLocation>
        <location evidence="4">Mitochondrion</location>
    </subcellularLocation>
</comment>
<keyword evidence="3 4" id="KW-0648">Protein biosynthesis</keyword>
<gene>
    <name evidence="4" type="primary">EFTS</name>
    <name evidence="6" type="ORF">GSMUA_01310.1</name>
</gene>
<dbReference type="SUPFAM" id="SSF54713">
    <property type="entry name" value="Elongation factor Ts (EF-Ts), dimerisation domain"/>
    <property type="match status" value="1"/>
</dbReference>
<proteinExistence type="inferred from homology"/>
<reference evidence="6" key="1">
    <citation type="submission" date="2021-03" db="EMBL/GenBank/DDBJ databases">
        <authorList>
            <consortium name="Genoscope - CEA"/>
            <person name="William W."/>
        </authorList>
    </citation>
    <scope>NUCLEOTIDE SEQUENCE</scope>
    <source>
        <strain evidence="6">Doubled-haploid Pahang</strain>
    </source>
</reference>
<evidence type="ECO:0000313" key="8">
    <source>
        <dbReference type="Proteomes" id="UP000012960"/>
    </source>
</evidence>
<dbReference type="FunFam" id="1.10.8.10:FF:000001">
    <property type="entry name" value="Elongation factor Ts"/>
    <property type="match status" value="1"/>
</dbReference>
<comment type="similarity">
    <text evidence="1 4">Belongs to the EF-Ts family.</text>
</comment>
<dbReference type="SUPFAM" id="SSF46934">
    <property type="entry name" value="UBA-like"/>
    <property type="match status" value="1"/>
</dbReference>
<dbReference type="GO" id="GO:0005739">
    <property type="term" value="C:mitochondrion"/>
    <property type="evidence" value="ECO:0007669"/>
    <property type="project" value="UniProtKB-SubCell"/>
</dbReference>
<evidence type="ECO:0000313" key="7">
    <source>
        <dbReference type="EnsemblPlants" id="Ma11_p23850.1"/>
    </source>
</evidence>
<evidence type="ECO:0000256" key="4">
    <source>
        <dbReference type="HAMAP-Rule" id="MF_03135"/>
    </source>
</evidence>
<keyword evidence="8" id="KW-1185">Reference proteome</keyword>
<dbReference type="InterPro" id="IPR012340">
    <property type="entry name" value="NA-bd_OB-fold"/>
</dbReference>
<evidence type="ECO:0000313" key="6">
    <source>
        <dbReference type="EMBL" id="CAG1865497.1"/>
    </source>
</evidence>
<dbReference type="InterPro" id="IPR003029">
    <property type="entry name" value="S1_domain"/>
</dbReference>
<dbReference type="InParanoid" id="A0A804LBA8"/>
<dbReference type="PROSITE" id="PS50126">
    <property type="entry name" value="S1"/>
    <property type="match status" value="1"/>
</dbReference>
<dbReference type="Gene3D" id="1.10.8.10">
    <property type="entry name" value="DNA helicase RuvA subunit, C-terminal domain"/>
    <property type="match status" value="1"/>
</dbReference>
<dbReference type="HAMAP" id="MF_00050">
    <property type="entry name" value="EF_Ts"/>
    <property type="match status" value="1"/>
</dbReference>
<dbReference type="GO" id="GO:0003676">
    <property type="term" value="F:nucleic acid binding"/>
    <property type="evidence" value="ECO:0007669"/>
    <property type="project" value="InterPro"/>
</dbReference>
<evidence type="ECO:0000256" key="1">
    <source>
        <dbReference type="ARBA" id="ARBA00005532"/>
    </source>
</evidence>
<dbReference type="Proteomes" id="UP000012960">
    <property type="component" value="Unplaced"/>
</dbReference>
<evidence type="ECO:0000259" key="5">
    <source>
        <dbReference type="PROSITE" id="PS50126"/>
    </source>
</evidence>
<dbReference type="PANTHER" id="PTHR11741">
    <property type="entry name" value="ELONGATION FACTOR TS"/>
    <property type="match status" value="1"/>
</dbReference>
<dbReference type="SUPFAM" id="SSF50249">
    <property type="entry name" value="Nucleic acid-binding proteins"/>
    <property type="match status" value="1"/>
</dbReference>
<reference evidence="7" key="2">
    <citation type="submission" date="2021-05" db="UniProtKB">
        <authorList>
            <consortium name="EnsemblPlants"/>
        </authorList>
    </citation>
    <scope>IDENTIFICATION</scope>
    <source>
        <strain evidence="7">subsp. malaccensis</strain>
    </source>
</reference>
<evidence type="ECO:0000256" key="3">
    <source>
        <dbReference type="ARBA" id="ARBA00022917"/>
    </source>
</evidence>
<dbReference type="Gramene" id="Ma11_t23850.1">
    <property type="protein sequence ID" value="Ma11_p23850.1"/>
    <property type="gene ID" value="Ma11_g23850"/>
</dbReference>
<dbReference type="GO" id="GO:0003746">
    <property type="term" value="F:translation elongation factor activity"/>
    <property type="evidence" value="ECO:0000318"/>
    <property type="project" value="GO_Central"/>
</dbReference>